<reference evidence="3" key="1">
    <citation type="submission" date="2025-08" db="UniProtKB">
        <authorList>
            <consortium name="RefSeq"/>
        </authorList>
    </citation>
    <scope>IDENTIFICATION</scope>
    <source>
        <tissue evidence="3">Total insect</tissue>
    </source>
</reference>
<dbReference type="KEGG" id="tpal:117640437"/>
<keyword evidence="2" id="KW-1185">Reference proteome</keyword>
<name>A0A6P8YFX8_THRPL</name>
<sequence length="229" mass="25710">MPFTSTRPRWQARQLPTGAVAHGPRRLQGLPWTTLRCLSKPAKCGTWTPRVLTRIALQPEIQPNHGMGRWRRNVRHSGSARRQDVTGSHDEASDGCRMQREDRGPSKGTRKNDKGPLRNPKARARKVLPTLTARAARRRRCWTLSYRSPPRSYDEPWRHDTSLVRTFLTVANTKLQRQSVAPCPLLQERHRPALRDGVSCIAGVQHLSAGGPAGCSGEQSPANNKMNLQ</sequence>
<feature type="region of interest" description="Disordered" evidence="1">
    <location>
        <begin position="63"/>
        <end position="122"/>
    </location>
</feature>
<dbReference type="RefSeq" id="XP_034232832.1">
    <property type="nucleotide sequence ID" value="XM_034376941.1"/>
</dbReference>
<feature type="compositionally biased region" description="Basic and acidic residues" evidence="1">
    <location>
        <begin position="81"/>
        <end position="116"/>
    </location>
</feature>
<feature type="compositionally biased region" description="Basic residues" evidence="1">
    <location>
        <begin position="68"/>
        <end position="79"/>
    </location>
</feature>
<evidence type="ECO:0000313" key="3">
    <source>
        <dbReference type="RefSeq" id="XP_034232832.1"/>
    </source>
</evidence>
<accession>A0A6P8YFX8</accession>
<dbReference type="GeneID" id="117640437"/>
<feature type="region of interest" description="Disordered" evidence="1">
    <location>
        <begin position="1"/>
        <end position="25"/>
    </location>
</feature>
<dbReference type="Proteomes" id="UP000515158">
    <property type="component" value="Unplaced"/>
</dbReference>
<dbReference type="AlphaFoldDB" id="A0A6P8YFX8"/>
<protein>
    <submittedName>
        <fullName evidence="3">Uncharacterized protein LOC117640437</fullName>
    </submittedName>
</protein>
<gene>
    <name evidence="3" type="primary">LOC117640437</name>
</gene>
<evidence type="ECO:0000313" key="2">
    <source>
        <dbReference type="Proteomes" id="UP000515158"/>
    </source>
</evidence>
<organism evidence="3">
    <name type="scientific">Thrips palmi</name>
    <name type="common">Melon thrips</name>
    <dbReference type="NCBI Taxonomy" id="161013"/>
    <lineage>
        <taxon>Eukaryota</taxon>
        <taxon>Metazoa</taxon>
        <taxon>Ecdysozoa</taxon>
        <taxon>Arthropoda</taxon>
        <taxon>Hexapoda</taxon>
        <taxon>Insecta</taxon>
        <taxon>Pterygota</taxon>
        <taxon>Neoptera</taxon>
        <taxon>Paraneoptera</taxon>
        <taxon>Thysanoptera</taxon>
        <taxon>Terebrantia</taxon>
        <taxon>Thripoidea</taxon>
        <taxon>Thripidae</taxon>
        <taxon>Thrips</taxon>
    </lineage>
</organism>
<dbReference type="InParanoid" id="A0A6P8YFX8"/>
<proteinExistence type="predicted"/>
<evidence type="ECO:0000256" key="1">
    <source>
        <dbReference type="SAM" id="MobiDB-lite"/>
    </source>
</evidence>